<evidence type="ECO:0000259" key="1">
    <source>
        <dbReference type="Pfam" id="PF19802"/>
    </source>
</evidence>
<organism evidence="2 3">
    <name type="scientific">Spongiibacter nanhainus</name>
    <dbReference type="NCBI Taxonomy" id="2794344"/>
    <lineage>
        <taxon>Bacteria</taxon>
        <taxon>Pseudomonadati</taxon>
        <taxon>Pseudomonadota</taxon>
        <taxon>Gammaproteobacteria</taxon>
        <taxon>Cellvibrionales</taxon>
        <taxon>Spongiibacteraceae</taxon>
        <taxon>Spongiibacter</taxon>
    </lineage>
</organism>
<dbReference type="AlphaFoldDB" id="A0A7T4R011"/>
<dbReference type="Pfam" id="PF19802">
    <property type="entry name" value="DUF6285"/>
    <property type="match status" value="1"/>
</dbReference>
<feature type="domain" description="DUF6285" evidence="1">
    <location>
        <begin position="28"/>
        <end position="116"/>
    </location>
</feature>
<dbReference type="EMBL" id="CP066167">
    <property type="protein sequence ID" value="QQD17925.1"/>
    <property type="molecule type" value="Genomic_DNA"/>
</dbReference>
<proteinExistence type="predicted"/>
<reference evidence="2 3" key="1">
    <citation type="submission" date="2020-12" db="EMBL/GenBank/DDBJ databases">
        <authorList>
            <person name="Shan Y."/>
        </authorList>
    </citation>
    <scope>NUCLEOTIDE SEQUENCE [LARGE SCALE GENOMIC DNA]</scope>
    <source>
        <strain evidence="3">csc3.9</strain>
    </source>
</reference>
<gene>
    <name evidence="2" type="ORF">I6N98_16525</name>
</gene>
<evidence type="ECO:0000313" key="2">
    <source>
        <dbReference type="EMBL" id="QQD17925.1"/>
    </source>
</evidence>
<sequence>MALGFPSDRQLLEAIRQFLKEEVQPAITDPAVAYRLKVAANSLSIVARECEQSEALSQLEQTRFSQLLAVQGDAEELNRQMAQALRDGALDAADPEVLTALKEIALAKLAIDNPRYSSYQALAPSGS</sequence>
<evidence type="ECO:0000313" key="3">
    <source>
        <dbReference type="Proteomes" id="UP000596063"/>
    </source>
</evidence>
<name>A0A7T4R011_9GAMM</name>
<keyword evidence="3" id="KW-1185">Reference proteome</keyword>
<protein>
    <recommendedName>
        <fullName evidence="1">DUF6285 domain-containing protein</fullName>
    </recommendedName>
</protein>
<dbReference type="KEGG" id="snan:I6N98_16525"/>
<dbReference type="Proteomes" id="UP000596063">
    <property type="component" value="Chromosome"/>
</dbReference>
<accession>A0A7T4R011</accession>
<dbReference type="InterPro" id="IPR046252">
    <property type="entry name" value="DUF6285"/>
</dbReference>
<dbReference type="RefSeq" id="WP_198569424.1">
    <property type="nucleotide sequence ID" value="NZ_CP066167.1"/>
</dbReference>